<reference evidence="1" key="2">
    <citation type="journal article" date="2015" name="Data Brief">
        <title>Shoot transcriptome of the giant reed, Arundo donax.</title>
        <authorList>
            <person name="Barrero R.A."/>
            <person name="Guerrero F.D."/>
            <person name="Moolhuijzen P."/>
            <person name="Goolsby J.A."/>
            <person name="Tidwell J."/>
            <person name="Bellgard S.E."/>
            <person name="Bellgard M.I."/>
        </authorList>
    </citation>
    <scope>NUCLEOTIDE SEQUENCE</scope>
    <source>
        <tissue evidence="1">Shoot tissue taken approximately 20 cm above the soil surface</tissue>
    </source>
</reference>
<protein>
    <submittedName>
        <fullName evidence="1">Uncharacterized protein</fullName>
    </submittedName>
</protein>
<sequence>MPISRRIIKRCTISRTKLQVKIHRCCSCPIISNTRTSNKIMYVFGLREIISLCRM</sequence>
<accession>A0A0A9CDI3</accession>
<dbReference type="EMBL" id="GBRH01223501">
    <property type="protein sequence ID" value="JAD74394.1"/>
    <property type="molecule type" value="Transcribed_RNA"/>
</dbReference>
<proteinExistence type="predicted"/>
<organism evidence="1">
    <name type="scientific">Arundo donax</name>
    <name type="common">Giant reed</name>
    <name type="synonym">Donax arundinaceus</name>
    <dbReference type="NCBI Taxonomy" id="35708"/>
    <lineage>
        <taxon>Eukaryota</taxon>
        <taxon>Viridiplantae</taxon>
        <taxon>Streptophyta</taxon>
        <taxon>Embryophyta</taxon>
        <taxon>Tracheophyta</taxon>
        <taxon>Spermatophyta</taxon>
        <taxon>Magnoliopsida</taxon>
        <taxon>Liliopsida</taxon>
        <taxon>Poales</taxon>
        <taxon>Poaceae</taxon>
        <taxon>PACMAD clade</taxon>
        <taxon>Arundinoideae</taxon>
        <taxon>Arundineae</taxon>
        <taxon>Arundo</taxon>
    </lineage>
</organism>
<name>A0A0A9CDI3_ARUDO</name>
<evidence type="ECO:0000313" key="1">
    <source>
        <dbReference type="EMBL" id="JAD74394.1"/>
    </source>
</evidence>
<reference evidence="1" key="1">
    <citation type="submission" date="2014-09" db="EMBL/GenBank/DDBJ databases">
        <authorList>
            <person name="Magalhaes I.L.F."/>
            <person name="Oliveira U."/>
            <person name="Santos F.R."/>
            <person name="Vidigal T.H.D.A."/>
            <person name="Brescovit A.D."/>
            <person name="Santos A.J."/>
        </authorList>
    </citation>
    <scope>NUCLEOTIDE SEQUENCE</scope>
    <source>
        <tissue evidence="1">Shoot tissue taken approximately 20 cm above the soil surface</tissue>
    </source>
</reference>
<dbReference type="AlphaFoldDB" id="A0A0A9CDI3"/>